<evidence type="ECO:0000256" key="2">
    <source>
        <dbReference type="ARBA" id="ARBA00022694"/>
    </source>
</evidence>
<keyword evidence="4 6" id="KW-0630">Potassium</keyword>
<keyword evidence="6" id="KW-0963">Cytoplasm</keyword>
<dbReference type="InterPro" id="IPR027266">
    <property type="entry name" value="TrmE/GcvT-like"/>
</dbReference>
<organism evidence="11 12">
    <name type="scientific">Rosistilla oblonga</name>
    <dbReference type="NCBI Taxonomy" id="2527990"/>
    <lineage>
        <taxon>Bacteria</taxon>
        <taxon>Pseudomonadati</taxon>
        <taxon>Planctomycetota</taxon>
        <taxon>Planctomycetia</taxon>
        <taxon>Pirellulales</taxon>
        <taxon>Pirellulaceae</taxon>
        <taxon>Rosistilla</taxon>
    </lineage>
</organism>
<dbReference type="SUPFAM" id="SSF103025">
    <property type="entry name" value="Folate-binding domain"/>
    <property type="match status" value="1"/>
</dbReference>
<gene>
    <name evidence="11" type="primary">mnmE_2</name>
    <name evidence="6" type="synonym">mnmE</name>
    <name evidence="6" type="synonym">trmE</name>
    <name evidence="11" type="ORF">Mal33_40760</name>
</gene>
<evidence type="ECO:0000256" key="5">
    <source>
        <dbReference type="ARBA" id="ARBA00023134"/>
    </source>
</evidence>
<feature type="binding site" evidence="6">
    <location>
        <position position="253"/>
    </location>
    <ligand>
        <name>K(+)</name>
        <dbReference type="ChEBI" id="CHEBI:29103"/>
    </ligand>
</feature>
<dbReference type="NCBIfam" id="TIGR00231">
    <property type="entry name" value="small_GTP"/>
    <property type="match status" value="1"/>
</dbReference>
<evidence type="ECO:0000313" key="12">
    <source>
        <dbReference type="Proteomes" id="UP000316770"/>
    </source>
</evidence>
<feature type="domain" description="GTP-binding protein TrmE N-terminal" evidence="9">
    <location>
        <begin position="7"/>
        <end position="123"/>
    </location>
</feature>
<evidence type="ECO:0000256" key="3">
    <source>
        <dbReference type="ARBA" id="ARBA00022741"/>
    </source>
</evidence>
<evidence type="ECO:0000259" key="10">
    <source>
        <dbReference type="Pfam" id="PF12631"/>
    </source>
</evidence>
<evidence type="ECO:0000259" key="8">
    <source>
        <dbReference type="Pfam" id="PF01926"/>
    </source>
</evidence>
<comment type="function">
    <text evidence="6">Exhibits a very high intrinsic GTPase hydrolysis rate. Involved in the addition of a carboxymethylaminomethyl (cmnm) group at the wobble position (U34) of certain tRNAs, forming tRNA-cmnm(5)s(2)U34.</text>
</comment>
<keyword evidence="6" id="KW-0479">Metal-binding</keyword>
<dbReference type="Pfam" id="PF10396">
    <property type="entry name" value="TrmE_N"/>
    <property type="match status" value="1"/>
</dbReference>
<feature type="domain" description="G" evidence="8">
    <location>
        <begin position="222"/>
        <end position="330"/>
    </location>
</feature>
<comment type="cofactor">
    <cofactor evidence="6">
        <name>K(+)</name>
        <dbReference type="ChEBI" id="CHEBI:29103"/>
    </cofactor>
    <text evidence="6">Binds 1 potassium ion per subunit.</text>
</comment>
<accession>A0A518IY91</accession>
<keyword evidence="6" id="KW-0460">Magnesium</keyword>
<keyword evidence="3 6" id="KW-0547">Nucleotide-binding</keyword>
<feature type="domain" description="MnmE helical" evidence="10">
    <location>
        <begin position="126"/>
        <end position="454"/>
    </location>
</feature>
<evidence type="ECO:0000256" key="7">
    <source>
        <dbReference type="RuleBase" id="RU003313"/>
    </source>
</evidence>
<feature type="binding site" evidence="6">
    <location>
        <begin position="229"/>
        <end position="234"/>
    </location>
    <ligand>
        <name>GTP</name>
        <dbReference type="ChEBI" id="CHEBI:37565"/>
    </ligand>
</feature>
<dbReference type="GO" id="GO:0005525">
    <property type="term" value="F:GTP binding"/>
    <property type="evidence" value="ECO:0007669"/>
    <property type="project" value="UniProtKB-UniRule"/>
</dbReference>
<feature type="binding site" evidence="6">
    <location>
        <position position="250"/>
    </location>
    <ligand>
        <name>K(+)</name>
        <dbReference type="ChEBI" id="CHEBI:29103"/>
    </ligand>
</feature>
<evidence type="ECO:0000256" key="6">
    <source>
        <dbReference type="HAMAP-Rule" id="MF_00379"/>
    </source>
</evidence>
<dbReference type="Pfam" id="PF12631">
    <property type="entry name" value="MnmE_helical"/>
    <property type="match status" value="1"/>
</dbReference>
<dbReference type="InterPro" id="IPR031168">
    <property type="entry name" value="G_TrmE"/>
</dbReference>
<dbReference type="RefSeq" id="WP_145288036.1">
    <property type="nucleotide sequence ID" value="NZ_CP036318.1"/>
</dbReference>
<evidence type="ECO:0000259" key="9">
    <source>
        <dbReference type="Pfam" id="PF10396"/>
    </source>
</evidence>
<reference evidence="11 12" key="1">
    <citation type="submission" date="2019-02" db="EMBL/GenBank/DDBJ databases">
        <title>Deep-cultivation of Planctomycetes and their phenomic and genomic characterization uncovers novel biology.</title>
        <authorList>
            <person name="Wiegand S."/>
            <person name="Jogler M."/>
            <person name="Boedeker C."/>
            <person name="Pinto D."/>
            <person name="Vollmers J."/>
            <person name="Rivas-Marin E."/>
            <person name="Kohn T."/>
            <person name="Peeters S.H."/>
            <person name="Heuer A."/>
            <person name="Rast P."/>
            <person name="Oberbeckmann S."/>
            <person name="Bunk B."/>
            <person name="Jeske O."/>
            <person name="Meyerdierks A."/>
            <person name="Storesund J.E."/>
            <person name="Kallscheuer N."/>
            <person name="Luecker S."/>
            <person name="Lage O.M."/>
            <person name="Pohl T."/>
            <person name="Merkel B.J."/>
            <person name="Hornburger P."/>
            <person name="Mueller R.-W."/>
            <person name="Bruemmer F."/>
            <person name="Labrenz M."/>
            <person name="Spormann A.M."/>
            <person name="Op den Camp H."/>
            <person name="Overmann J."/>
            <person name="Amann R."/>
            <person name="Jetten M.S.M."/>
            <person name="Mascher T."/>
            <person name="Medema M.H."/>
            <person name="Devos D.P."/>
            <person name="Kaster A.-K."/>
            <person name="Ovreas L."/>
            <person name="Rohde M."/>
            <person name="Galperin M.Y."/>
            <person name="Jogler C."/>
        </authorList>
    </citation>
    <scope>NUCLEOTIDE SEQUENCE [LARGE SCALE GENOMIC DNA]</scope>
    <source>
        <strain evidence="11 12">Mal33</strain>
    </source>
</reference>
<dbReference type="InterPro" id="IPR027368">
    <property type="entry name" value="MnmE_dom2"/>
</dbReference>
<dbReference type="GO" id="GO:0046872">
    <property type="term" value="F:metal ion binding"/>
    <property type="evidence" value="ECO:0007669"/>
    <property type="project" value="UniProtKB-KW"/>
</dbReference>
<dbReference type="GO" id="GO:0005829">
    <property type="term" value="C:cytosol"/>
    <property type="evidence" value="ECO:0007669"/>
    <property type="project" value="TreeGrafter"/>
</dbReference>
<dbReference type="SUPFAM" id="SSF52540">
    <property type="entry name" value="P-loop containing nucleoside triphosphate hydrolases"/>
    <property type="match status" value="1"/>
</dbReference>
<dbReference type="NCBIfam" id="TIGR00450">
    <property type="entry name" value="mnmE_trmE_thdF"/>
    <property type="match status" value="1"/>
</dbReference>
<dbReference type="EC" id="3.6.-.-" evidence="6"/>
<dbReference type="InterPro" id="IPR025867">
    <property type="entry name" value="MnmE_helical"/>
</dbReference>
<dbReference type="CDD" id="cd14858">
    <property type="entry name" value="TrmE_N"/>
    <property type="match status" value="1"/>
</dbReference>
<feature type="binding site" evidence="6">
    <location>
        <position position="254"/>
    </location>
    <ligand>
        <name>Mg(2+)</name>
        <dbReference type="ChEBI" id="CHEBI:18420"/>
    </ligand>
</feature>
<comment type="subcellular location">
    <subcellularLocation>
        <location evidence="6">Cytoplasm</location>
    </subcellularLocation>
</comment>
<dbReference type="InterPro" id="IPR005225">
    <property type="entry name" value="Small_GTP-bd"/>
</dbReference>
<proteinExistence type="inferred from homology"/>
<dbReference type="InterPro" id="IPR004520">
    <property type="entry name" value="GTPase_MnmE"/>
</dbReference>
<feature type="binding site" evidence="6">
    <location>
        <position position="248"/>
    </location>
    <ligand>
        <name>K(+)</name>
        <dbReference type="ChEBI" id="CHEBI:29103"/>
    </ligand>
</feature>
<feature type="binding site" evidence="6">
    <location>
        <position position="24"/>
    </location>
    <ligand>
        <name>(6S)-5-formyl-5,6,7,8-tetrahydrofolate</name>
        <dbReference type="ChEBI" id="CHEBI:57457"/>
    </ligand>
</feature>
<dbReference type="PANTHER" id="PTHR42714">
    <property type="entry name" value="TRNA MODIFICATION GTPASE GTPBP3"/>
    <property type="match status" value="1"/>
</dbReference>
<evidence type="ECO:0000256" key="4">
    <source>
        <dbReference type="ARBA" id="ARBA00022958"/>
    </source>
</evidence>
<dbReference type="HAMAP" id="MF_00379">
    <property type="entry name" value="GTPase_MnmE"/>
    <property type="match status" value="1"/>
</dbReference>
<dbReference type="GO" id="GO:0003924">
    <property type="term" value="F:GTPase activity"/>
    <property type="evidence" value="ECO:0007669"/>
    <property type="project" value="UniProtKB-UniRule"/>
</dbReference>
<protein>
    <recommendedName>
        <fullName evidence="6">tRNA modification GTPase MnmE</fullName>
        <ecNumber evidence="6">3.6.-.-</ecNumber>
    </recommendedName>
</protein>
<feature type="binding site" evidence="6">
    <location>
        <begin position="273"/>
        <end position="276"/>
    </location>
    <ligand>
        <name>GTP</name>
        <dbReference type="ChEBI" id="CHEBI:37565"/>
    </ligand>
</feature>
<feature type="binding site" evidence="6">
    <location>
        <position position="233"/>
    </location>
    <ligand>
        <name>Mg(2+)</name>
        <dbReference type="ChEBI" id="CHEBI:18420"/>
    </ligand>
</feature>
<feature type="binding site" evidence="6">
    <location>
        <position position="123"/>
    </location>
    <ligand>
        <name>(6S)-5-formyl-5,6,7,8-tetrahydrofolate</name>
        <dbReference type="ChEBI" id="CHEBI:57457"/>
    </ligand>
</feature>
<keyword evidence="6 11" id="KW-0378">Hydrolase</keyword>
<dbReference type="Gene3D" id="3.40.50.300">
    <property type="entry name" value="P-loop containing nucleotide triphosphate hydrolases"/>
    <property type="match status" value="1"/>
</dbReference>
<sequence length="457" mass="49211">MFATHETIAAIASPPGGAIRGIVRISGPDTTRILQTLCPADCCFPQTASRIGTSIDLGDPLGNVDASVLLWPNERCYTGMPSAEIHLPGAAPILNAALERLLHHGARMAEPGEFTMRAFLAGRLDLTEAEAVLGVIDADDKRTLDAALRQLSGGLSGPLNQLRTELLNLLAHLEAGLDFVEEDIEFITQAELSSNVQRIADQIQAINDQMTTRSGTTGPPQVVMRGDPNAGKSSLINVLGGEEVAIVSELAGTTRDCVERTLDCDGLTVRLIDTAGIEEVDDAINQQAQALGDQAHREADLLLVCVDLTQPALRPWQLELQTTTTEQPKNGQHILFVGTKRDRCDELPPWAGDDWVLTSSLTDQGIDQLRTRIGQQLQSADAVESTTVSSTAVRCRETLTQATEALTNALQVIEHQLGEELVAAELRFALDAIGRVTGVVYTDDILDRIFSEFCIGK</sequence>
<comment type="similarity">
    <text evidence="1 6 7">Belongs to the TRAFAC class TrmE-Era-EngA-EngB-Septin-like GTPase superfamily. TrmE GTPase family.</text>
</comment>
<dbReference type="SUPFAM" id="SSF116878">
    <property type="entry name" value="TrmE connector domain"/>
    <property type="match status" value="1"/>
</dbReference>
<keyword evidence="5 6" id="KW-0342">GTP-binding</keyword>
<dbReference type="InterPro" id="IPR006073">
    <property type="entry name" value="GTP-bd"/>
</dbReference>
<dbReference type="CDD" id="cd04164">
    <property type="entry name" value="trmE"/>
    <property type="match status" value="1"/>
</dbReference>
<name>A0A518IY91_9BACT</name>
<dbReference type="EMBL" id="CP036318">
    <property type="protein sequence ID" value="QDV58059.1"/>
    <property type="molecule type" value="Genomic_DNA"/>
</dbReference>
<dbReference type="Gene3D" id="3.30.1360.120">
    <property type="entry name" value="Probable tRNA modification gtpase trme, domain 1"/>
    <property type="match status" value="1"/>
</dbReference>
<dbReference type="GO" id="GO:0030488">
    <property type="term" value="P:tRNA methylation"/>
    <property type="evidence" value="ECO:0007669"/>
    <property type="project" value="TreeGrafter"/>
</dbReference>
<dbReference type="Pfam" id="PF01926">
    <property type="entry name" value="MMR_HSR1"/>
    <property type="match status" value="1"/>
</dbReference>
<comment type="subunit">
    <text evidence="6">Homodimer. Heterotetramer of two MnmE and two MnmG subunits.</text>
</comment>
<dbReference type="AlphaFoldDB" id="A0A518IY91"/>
<evidence type="ECO:0000313" key="11">
    <source>
        <dbReference type="EMBL" id="QDV58059.1"/>
    </source>
</evidence>
<comment type="caution">
    <text evidence="6">Lacks conserved residue(s) required for the propagation of feature annotation.</text>
</comment>
<feature type="binding site" evidence="6">
    <location>
        <position position="229"/>
    </location>
    <ligand>
        <name>K(+)</name>
        <dbReference type="ChEBI" id="CHEBI:29103"/>
    </ligand>
</feature>
<dbReference type="PANTHER" id="PTHR42714:SF2">
    <property type="entry name" value="TRNA MODIFICATION GTPASE GTPBP3, MITOCHONDRIAL"/>
    <property type="match status" value="1"/>
</dbReference>
<keyword evidence="12" id="KW-1185">Reference proteome</keyword>
<dbReference type="Gene3D" id="1.20.120.430">
    <property type="entry name" value="tRNA modification GTPase MnmE domain 2"/>
    <property type="match status" value="1"/>
</dbReference>
<dbReference type="GO" id="GO:0002098">
    <property type="term" value="P:tRNA wobble uridine modification"/>
    <property type="evidence" value="ECO:0007669"/>
    <property type="project" value="TreeGrafter"/>
</dbReference>
<feature type="binding site" evidence="6">
    <location>
        <position position="457"/>
    </location>
    <ligand>
        <name>(6S)-5-formyl-5,6,7,8-tetrahydrofolate</name>
        <dbReference type="ChEBI" id="CHEBI:57457"/>
    </ligand>
</feature>
<feature type="binding site" evidence="6">
    <location>
        <position position="84"/>
    </location>
    <ligand>
        <name>(6S)-5-formyl-5,6,7,8-tetrahydrofolate</name>
        <dbReference type="ChEBI" id="CHEBI:57457"/>
    </ligand>
</feature>
<dbReference type="Proteomes" id="UP000316770">
    <property type="component" value="Chromosome"/>
</dbReference>
<evidence type="ECO:0000256" key="1">
    <source>
        <dbReference type="ARBA" id="ARBA00011043"/>
    </source>
</evidence>
<dbReference type="InterPro" id="IPR027417">
    <property type="entry name" value="P-loop_NTPase"/>
</dbReference>
<dbReference type="InterPro" id="IPR018948">
    <property type="entry name" value="GTP-bd_TrmE_N"/>
</dbReference>
<feature type="binding site" evidence="6">
    <location>
        <begin position="248"/>
        <end position="254"/>
    </location>
    <ligand>
        <name>GTP</name>
        <dbReference type="ChEBI" id="CHEBI:37565"/>
    </ligand>
</feature>
<keyword evidence="2 6" id="KW-0819">tRNA processing</keyword>